<dbReference type="Gene3D" id="3.40.30.10">
    <property type="entry name" value="Glutaredoxin"/>
    <property type="match status" value="1"/>
</dbReference>
<dbReference type="InterPro" id="IPR036249">
    <property type="entry name" value="Thioredoxin-like_sf"/>
</dbReference>
<organism evidence="2 3">
    <name type="scientific">Talaromyces pinophilus</name>
    <name type="common">Penicillium pinophilum</name>
    <dbReference type="NCBI Taxonomy" id="128442"/>
    <lineage>
        <taxon>Eukaryota</taxon>
        <taxon>Fungi</taxon>
        <taxon>Dikarya</taxon>
        <taxon>Ascomycota</taxon>
        <taxon>Pezizomycotina</taxon>
        <taxon>Eurotiomycetes</taxon>
        <taxon>Eurotiomycetidae</taxon>
        <taxon>Eurotiales</taxon>
        <taxon>Trichocomaceae</taxon>
        <taxon>Talaromyces</taxon>
        <taxon>Talaromyces sect. Talaromyces</taxon>
    </lineage>
</organism>
<evidence type="ECO:0000313" key="2">
    <source>
        <dbReference type="EMBL" id="GAM42793.1"/>
    </source>
</evidence>
<feature type="domain" description="DSBA-like thioredoxin" evidence="1">
    <location>
        <begin position="6"/>
        <end position="181"/>
    </location>
</feature>
<name>A0A478ED49_TALPI</name>
<dbReference type="Proteomes" id="UP000053095">
    <property type="component" value="Unassembled WGS sequence"/>
</dbReference>
<keyword evidence="3" id="KW-1185">Reference proteome</keyword>
<evidence type="ECO:0000313" key="3">
    <source>
        <dbReference type="Proteomes" id="UP000053095"/>
    </source>
</evidence>
<reference evidence="3" key="1">
    <citation type="journal article" date="2015" name="Genome Announc.">
        <title>Draft genome sequence of Talaromyces cellulolyticus strain Y-94, a source of lignocellulosic biomass-degrading enzymes.</title>
        <authorList>
            <person name="Fujii T."/>
            <person name="Koike H."/>
            <person name="Sawayama S."/>
            <person name="Yano S."/>
            <person name="Inoue H."/>
        </authorList>
    </citation>
    <scope>NUCLEOTIDE SEQUENCE [LARGE SCALE GENOMIC DNA]</scope>
    <source>
        <strain evidence="3">Y-94</strain>
    </source>
</reference>
<dbReference type="Pfam" id="PF01323">
    <property type="entry name" value="DSBA"/>
    <property type="match status" value="1"/>
</dbReference>
<gene>
    <name evidence="2" type="ORF">TCE0_044r17094</name>
</gene>
<dbReference type="EMBL" id="DF933840">
    <property type="protein sequence ID" value="GAM42793.1"/>
    <property type="molecule type" value="Genomic_DNA"/>
</dbReference>
<sequence length="263" mass="29131">MVIINIEIISDIVCAWCYIGKRTLERAISIHQKTYPGGRDDIFNICFQPYYLDYTSILIPANELKKSGAVPTVDKTELAKAKLGHMTQEQKDALEKRMNQIGRSLGINFRSGGKIGSTRAAHHLIHLSQMGVHGGNEVTNELVGRLFEAYHELEMDISAREVLRQIAVEVGLDQVDVDACLDFCFESDSSASTSSFASAVFTTGETGNPESIVDKQARENRQRTNTGVPLFIIQGEYHVDGAQDLMEFVEIFGKIRGSTDVAE</sequence>
<dbReference type="PANTHER" id="PTHR13887:SF41">
    <property type="entry name" value="THIOREDOXIN SUPERFAMILY PROTEIN"/>
    <property type="match status" value="1"/>
</dbReference>
<dbReference type="PANTHER" id="PTHR13887">
    <property type="entry name" value="GLUTATHIONE S-TRANSFERASE KAPPA"/>
    <property type="match status" value="1"/>
</dbReference>
<dbReference type="AlphaFoldDB" id="A0A478ED49"/>
<proteinExistence type="predicted"/>
<protein>
    <submittedName>
        <fullName evidence="2">DSBA-like thioredoxin domain protein</fullName>
    </submittedName>
</protein>
<dbReference type="SUPFAM" id="SSF52833">
    <property type="entry name" value="Thioredoxin-like"/>
    <property type="match status" value="1"/>
</dbReference>
<dbReference type="GO" id="GO:0016491">
    <property type="term" value="F:oxidoreductase activity"/>
    <property type="evidence" value="ECO:0007669"/>
    <property type="project" value="InterPro"/>
</dbReference>
<dbReference type="InterPro" id="IPR001853">
    <property type="entry name" value="DSBA-like_thioredoxin_dom"/>
</dbReference>
<evidence type="ECO:0000259" key="1">
    <source>
        <dbReference type="Pfam" id="PF01323"/>
    </source>
</evidence>
<accession>A0A478ED49</accession>